<reference evidence="3" key="1">
    <citation type="journal article" date="2013" name="Genome Announc.">
        <title>Draft Genome Sequence of D-Branched-Chain Amino Acid Producer Lactobacillus otakiensis JCM 15040T, Isolated from a Traditional Japanese Pickle.</title>
        <authorList>
            <person name="Doi K."/>
            <person name="Mori K."/>
            <person name="Mutaguchi Y."/>
            <person name="Tashiro K."/>
            <person name="Fujino Y."/>
            <person name="Ohmori T."/>
            <person name="Kuhara S."/>
            <person name="Ohshima T."/>
        </authorList>
    </citation>
    <scope>NUCLEOTIDE SEQUENCE [LARGE SCALE GENOMIC DNA]</scope>
    <source>
        <strain evidence="3">JCM 15040</strain>
    </source>
</reference>
<dbReference type="EMBL" id="BASH01000005">
    <property type="protein sequence ID" value="GAD17182.1"/>
    <property type="molecule type" value="Genomic_DNA"/>
</dbReference>
<feature type="chain" id="PRO_5039002072" description="Surface layer protein A domain-containing protein" evidence="1">
    <location>
        <begin position="21"/>
        <end position="136"/>
    </location>
</feature>
<evidence type="ECO:0000256" key="1">
    <source>
        <dbReference type="SAM" id="SignalP"/>
    </source>
</evidence>
<sequence length="136" mass="14243">MKKFATIITVASLALPLALAAPISVSAAATTTTTKTATKGVTLTLGNPGVTTYKKAKTFHTKDTSPVVFKALFYADAGKATFTKKGTLKAHSTWKVTKAVKTVATGKYKAHTFYYVKGQGYVYASALTKGAAVNAD</sequence>
<protein>
    <recommendedName>
        <fullName evidence="4">Surface layer protein A domain-containing protein</fullName>
    </recommendedName>
</protein>
<dbReference type="GeneID" id="301047003"/>
<accession>S4NIU4</accession>
<keyword evidence="1" id="KW-0732">Signal</keyword>
<evidence type="ECO:0000313" key="3">
    <source>
        <dbReference type="Proteomes" id="UP000016361"/>
    </source>
</evidence>
<dbReference type="RefSeq" id="WP_020281622.1">
    <property type="nucleotide sequence ID" value="NZ_AZED01000003.1"/>
</dbReference>
<dbReference type="PATRIC" id="fig|1423780.4.peg.2002"/>
<proteinExistence type="predicted"/>
<name>S4NIU4_9LACO</name>
<dbReference type="Proteomes" id="UP000016361">
    <property type="component" value="Unassembled WGS sequence"/>
</dbReference>
<keyword evidence="3" id="KW-1185">Reference proteome</keyword>
<gene>
    <name evidence="2" type="ORF">LOT_1720</name>
</gene>
<evidence type="ECO:0008006" key="4">
    <source>
        <dbReference type="Google" id="ProtNLM"/>
    </source>
</evidence>
<dbReference type="eggNOG" id="ENOG5030AJA">
    <property type="taxonomic scope" value="Bacteria"/>
</dbReference>
<evidence type="ECO:0000313" key="2">
    <source>
        <dbReference type="EMBL" id="GAD17182.1"/>
    </source>
</evidence>
<comment type="caution">
    <text evidence="2">The sequence shown here is derived from an EMBL/GenBank/DDBJ whole genome shotgun (WGS) entry which is preliminary data.</text>
</comment>
<dbReference type="OrthoDB" id="2328803at2"/>
<dbReference type="AlphaFoldDB" id="S4NIU4"/>
<organism evidence="2 3">
    <name type="scientific">Lentilactobacillus otakiensis DSM 19908 = JCM 15040</name>
    <dbReference type="NCBI Taxonomy" id="1423780"/>
    <lineage>
        <taxon>Bacteria</taxon>
        <taxon>Bacillati</taxon>
        <taxon>Bacillota</taxon>
        <taxon>Bacilli</taxon>
        <taxon>Lactobacillales</taxon>
        <taxon>Lactobacillaceae</taxon>
        <taxon>Lentilactobacillus</taxon>
    </lineage>
</organism>
<feature type="signal peptide" evidence="1">
    <location>
        <begin position="1"/>
        <end position="20"/>
    </location>
</feature>
<dbReference type="STRING" id="1423780.FD05_GL001972"/>